<reference evidence="4" key="1">
    <citation type="submission" date="2020-11" db="EMBL/GenBank/DDBJ databases">
        <authorList>
            <person name="Tran Van P."/>
        </authorList>
    </citation>
    <scope>NUCLEOTIDE SEQUENCE</scope>
</reference>
<dbReference type="PANTHER" id="PTHR11008">
    <property type="entry name" value="PROTEIN TAKEOUT-LIKE PROTEIN"/>
    <property type="match status" value="1"/>
</dbReference>
<accession>A0A7R8VNH4</accession>
<sequence length="205" mass="22475">MCDTHALLVAVGIPKMQVPPAEPFVLPALQIDRDLDSLKIKAHLENIQAFGGSAFVVDKLSVDPHKLTLAMTVTVPSLYVVTDYDVNGRLLLVPLRGKGVFKGNFTNTKVDVKGSGKLITKNGVQFVQLEKIQSKLKVGGMAFKFENKDKTNALITTTASNFINENQRQVLDIVTPIVQETIDEVITQFGDRILGSIPYSEILPE</sequence>
<dbReference type="InterPro" id="IPR010562">
    <property type="entry name" value="Haemolymph_juvenile_hormone-bd"/>
</dbReference>
<evidence type="ECO:0000256" key="2">
    <source>
        <dbReference type="ARBA" id="ARBA00023108"/>
    </source>
</evidence>
<evidence type="ECO:0000256" key="1">
    <source>
        <dbReference type="ARBA" id="ARBA00022729"/>
    </source>
</evidence>
<name>A0A7R8VNH4_TIMDO</name>
<dbReference type="Gene3D" id="3.15.10.30">
    <property type="entry name" value="Haemolymph juvenile hormone binding protein"/>
    <property type="match status" value="1"/>
</dbReference>
<keyword evidence="2" id="KW-0090">Biological rhythms</keyword>
<keyword evidence="1" id="KW-0732">Signal</keyword>
<comment type="similarity">
    <text evidence="3">Belongs to the TO family.</text>
</comment>
<dbReference type="SMART" id="SM00700">
    <property type="entry name" value="JHBP"/>
    <property type="match status" value="1"/>
</dbReference>
<dbReference type="AlphaFoldDB" id="A0A7R8VNH4"/>
<dbReference type="EMBL" id="OA567705">
    <property type="protein sequence ID" value="CAD7200706.1"/>
    <property type="molecule type" value="Genomic_DNA"/>
</dbReference>
<evidence type="ECO:0000256" key="3">
    <source>
        <dbReference type="ARBA" id="ARBA00060902"/>
    </source>
</evidence>
<evidence type="ECO:0008006" key="5">
    <source>
        <dbReference type="Google" id="ProtNLM"/>
    </source>
</evidence>
<dbReference type="FunFam" id="3.15.10.30:FF:000001">
    <property type="entry name" value="Takeout-like protein 1"/>
    <property type="match status" value="1"/>
</dbReference>
<dbReference type="InterPro" id="IPR038606">
    <property type="entry name" value="To_sf"/>
</dbReference>
<protein>
    <recommendedName>
        <fullName evidence="5">Circadian clock-controlled protein</fullName>
    </recommendedName>
</protein>
<dbReference type="PANTHER" id="PTHR11008:SF14">
    <property type="entry name" value="CIRCADIAN CLOCK-CONTROLLED PROTEIN-LIKE PROTEIN"/>
    <property type="match status" value="1"/>
</dbReference>
<organism evidence="4">
    <name type="scientific">Timema douglasi</name>
    <name type="common">Walking stick</name>
    <dbReference type="NCBI Taxonomy" id="61478"/>
    <lineage>
        <taxon>Eukaryota</taxon>
        <taxon>Metazoa</taxon>
        <taxon>Ecdysozoa</taxon>
        <taxon>Arthropoda</taxon>
        <taxon>Hexapoda</taxon>
        <taxon>Insecta</taxon>
        <taxon>Pterygota</taxon>
        <taxon>Neoptera</taxon>
        <taxon>Polyneoptera</taxon>
        <taxon>Phasmatodea</taxon>
        <taxon>Timematodea</taxon>
        <taxon>Timematoidea</taxon>
        <taxon>Timematidae</taxon>
        <taxon>Timema</taxon>
    </lineage>
</organism>
<dbReference type="GO" id="GO:0007623">
    <property type="term" value="P:circadian rhythm"/>
    <property type="evidence" value="ECO:0007669"/>
    <property type="project" value="UniProtKB-ARBA"/>
</dbReference>
<proteinExistence type="inferred from homology"/>
<dbReference type="GO" id="GO:0005615">
    <property type="term" value="C:extracellular space"/>
    <property type="evidence" value="ECO:0007669"/>
    <property type="project" value="TreeGrafter"/>
</dbReference>
<gene>
    <name evidence="4" type="ORF">TDIB3V08_LOCUS6918</name>
</gene>
<dbReference type="Pfam" id="PF06585">
    <property type="entry name" value="JHBP"/>
    <property type="match status" value="1"/>
</dbReference>
<evidence type="ECO:0000313" key="4">
    <source>
        <dbReference type="EMBL" id="CAD7200706.1"/>
    </source>
</evidence>